<name>A0A285UWP2_9HYPH</name>
<dbReference type="InterPro" id="IPR002328">
    <property type="entry name" value="ADH_Zn_CS"/>
</dbReference>
<dbReference type="Proteomes" id="UP000219167">
    <property type="component" value="Unassembled WGS sequence"/>
</dbReference>
<comment type="cofactor">
    <cofactor evidence="4">
        <name>Zn(2+)</name>
        <dbReference type="ChEBI" id="CHEBI:29105"/>
    </cofactor>
</comment>
<evidence type="ECO:0000256" key="4">
    <source>
        <dbReference type="RuleBase" id="RU361277"/>
    </source>
</evidence>
<sequence>MPLLLDERRPITAGDCPVAFKGSIYMRAAVLHTPGDIRLEDVAKPVTGPGEVLLRVAAVGVCGSDLPRMLIKGAHKMPIICGHEFSGHIEEIGAGVSGFAKGDLVTVPPMLPCGTCDQCATGNFSRCRDYDYFGSRRDGAYAEWVCAPVENLLKAPEGCDPRAAAMVDPASIALHAIWKAGGVRMGDRGAVIGCGPIGLFAIQWMLLMGAREVVAIDVSEDKLELARQAGATHTLLSGADLPKTLLSDVIVEAAGHPSSINAAVKLAAPGGHVVFIGIPVGEVPLSNAAFQHFLRQEVSLHGSWNSFGAPYPGAQWTVTLDKLASGALKWEFMITHELGLEELPGIFERLRTDRGFFFSKIMFRP</sequence>
<proteinExistence type="inferred from homology"/>
<keyword evidence="1 4" id="KW-0479">Metal-binding</keyword>
<gene>
    <name evidence="6" type="ORF">SAMN05892877_12215</name>
</gene>
<reference evidence="6 7" key="1">
    <citation type="submission" date="2017-08" db="EMBL/GenBank/DDBJ databases">
        <authorList>
            <person name="de Groot N.N."/>
        </authorList>
    </citation>
    <scope>NUCLEOTIDE SEQUENCE [LARGE SCALE GENOMIC DNA]</scope>
    <source>
        <strain evidence="6 7">JC85</strain>
    </source>
</reference>
<dbReference type="InterPro" id="IPR013149">
    <property type="entry name" value="ADH-like_C"/>
</dbReference>
<dbReference type="GO" id="GO:0016616">
    <property type="term" value="F:oxidoreductase activity, acting on the CH-OH group of donors, NAD or NADP as acceptor"/>
    <property type="evidence" value="ECO:0007669"/>
    <property type="project" value="UniProtKB-ARBA"/>
</dbReference>
<dbReference type="InterPro" id="IPR050129">
    <property type="entry name" value="Zn_alcohol_dh"/>
</dbReference>
<organism evidence="6 7">
    <name type="scientific">Rhizobium subbaraonis</name>
    <dbReference type="NCBI Taxonomy" id="908946"/>
    <lineage>
        <taxon>Bacteria</taxon>
        <taxon>Pseudomonadati</taxon>
        <taxon>Pseudomonadota</taxon>
        <taxon>Alphaproteobacteria</taxon>
        <taxon>Hyphomicrobiales</taxon>
        <taxon>Rhizobiaceae</taxon>
        <taxon>Rhizobium/Agrobacterium group</taxon>
        <taxon>Rhizobium</taxon>
    </lineage>
</organism>
<keyword evidence="7" id="KW-1185">Reference proteome</keyword>
<evidence type="ECO:0000256" key="1">
    <source>
        <dbReference type="ARBA" id="ARBA00022723"/>
    </source>
</evidence>
<dbReference type="Pfam" id="PF00107">
    <property type="entry name" value="ADH_zinc_N"/>
    <property type="match status" value="1"/>
</dbReference>
<dbReference type="PROSITE" id="PS00059">
    <property type="entry name" value="ADH_ZINC"/>
    <property type="match status" value="1"/>
</dbReference>
<evidence type="ECO:0000256" key="2">
    <source>
        <dbReference type="ARBA" id="ARBA00022833"/>
    </source>
</evidence>
<dbReference type="CDD" id="cd08236">
    <property type="entry name" value="sugar_DH"/>
    <property type="match status" value="1"/>
</dbReference>
<evidence type="ECO:0000313" key="6">
    <source>
        <dbReference type="EMBL" id="SOC46335.1"/>
    </source>
</evidence>
<dbReference type="InterPro" id="IPR013154">
    <property type="entry name" value="ADH-like_N"/>
</dbReference>
<keyword evidence="3" id="KW-0560">Oxidoreductase</keyword>
<feature type="domain" description="Enoyl reductase (ER)" evidence="5">
    <location>
        <begin position="32"/>
        <end position="363"/>
    </location>
</feature>
<evidence type="ECO:0000313" key="7">
    <source>
        <dbReference type="Proteomes" id="UP000219167"/>
    </source>
</evidence>
<dbReference type="InterPro" id="IPR020843">
    <property type="entry name" value="ER"/>
</dbReference>
<evidence type="ECO:0000259" key="5">
    <source>
        <dbReference type="SMART" id="SM00829"/>
    </source>
</evidence>
<dbReference type="SUPFAM" id="SSF51735">
    <property type="entry name" value="NAD(P)-binding Rossmann-fold domains"/>
    <property type="match status" value="1"/>
</dbReference>
<dbReference type="Pfam" id="PF08240">
    <property type="entry name" value="ADH_N"/>
    <property type="match status" value="1"/>
</dbReference>
<dbReference type="InterPro" id="IPR036291">
    <property type="entry name" value="NAD(P)-bd_dom_sf"/>
</dbReference>
<dbReference type="Gene3D" id="3.40.50.720">
    <property type="entry name" value="NAD(P)-binding Rossmann-like Domain"/>
    <property type="match status" value="1"/>
</dbReference>
<dbReference type="GO" id="GO:0008270">
    <property type="term" value="F:zinc ion binding"/>
    <property type="evidence" value="ECO:0007669"/>
    <property type="project" value="InterPro"/>
</dbReference>
<dbReference type="InterPro" id="IPR011032">
    <property type="entry name" value="GroES-like_sf"/>
</dbReference>
<dbReference type="Gene3D" id="3.90.180.10">
    <property type="entry name" value="Medium-chain alcohol dehydrogenases, catalytic domain"/>
    <property type="match status" value="1"/>
</dbReference>
<accession>A0A285UWP2</accession>
<protein>
    <submittedName>
        <fullName evidence="6">L-iditol 2-dehydrogenase</fullName>
    </submittedName>
</protein>
<dbReference type="PANTHER" id="PTHR43401">
    <property type="entry name" value="L-THREONINE 3-DEHYDROGENASE"/>
    <property type="match status" value="1"/>
</dbReference>
<dbReference type="SMART" id="SM00829">
    <property type="entry name" value="PKS_ER"/>
    <property type="match status" value="1"/>
</dbReference>
<dbReference type="PANTHER" id="PTHR43401:SF2">
    <property type="entry name" value="L-THREONINE 3-DEHYDROGENASE"/>
    <property type="match status" value="1"/>
</dbReference>
<dbReference type="SUPFAM" id="SSF50129">
    <property type="entry name" value="GroES-like"/>
    <property type="match status" value="1"/>
</dbReference>
<dbReference type="AlphaFoldDB" id="A0A285UWP2"/>
<keyword evidence="2 4" id="KW-0862">Zinc</keyword>
<evidence type="ECO:0000256" key="3">
    <source>
        <dbReference type="ARBA" id="ARBA00023002"/>
    </source>
</evidence>
<comment type="similarity">
    <text evidence="4">Belongs to the zinc-containing alcohol dehydrogenase family.</text>
</comment>
<dbReference type="EMBL" id="OBQD01000022">
    <property type="protein sequence ID" value="SOC46335.1"/>
    <property type="molecule type" value="Genomic_DNA"/>
</dbReference>